<proteinExistence type="predicted"/>
<accession>A0A8J8XN35</accession>
<dbReference type="OrthoDB" id="694482at2759"/>
<comment type="caution">
    <text evidence="3">The sequence shown here is derived from an EMBL/GenBank/DDBJ whole genome shotgun (WGS) entry which is preliminary data.</text>
</comment>
<evidence type="ECO:0000256" key="2">
    <source>
        <dbReference type="SAM" id="SignalP"/>
    </source>
</evidence>
<organism evidence="3">
    <name type="scientific">Zea mays</name>
    <name type="common">Maize</name>
    <dbReference type="NCBI Taxonomy" id="4577"/>
    <lineage>
        <taxon>Eukaryota</taxon>
        <taxon>Viridiplantae</taxon>
        <taxon>Streptophyta</taxon>
        <taxon>Embryophyta</taxon>
        <taxon>Tracheophyta</taxon>
        <taxon>Spermatophyta</taxon>
        <taxon>Magnoliopsida</taxon>
        <taxon>Liliopsida</taxon>
        <taxon>Poales</taxon>
        <taxon>Poaceae</taxon>
        <taxon>PACMAD clade</taxon>
        <taxon>Panicoideae</taxon>
        <taxon>Andropogonodae</taxon>
        <taxon>Andropogoneae</taxon>
        <taxon>Tripsacinae</taxon>
        <taxon>Zea</taxon>
    </lineage>
</organism>
<dbReference type="Proteomes" id="UP000251960">
    <property type="component" value="Chromosome 9"/>
</dbReference>
<feature type="chain" id="PRO_5035322932" description="Phytosulfokines 1" evidence="2">
    <location>
        <begin position="27"/>
        <end position="103"/>
    </location>
</feature>
<feature type="signal peptide" evidence="2">
    <location>
        <begin position="1"/>
        <end position="26"/>
    </location>
</feature>
<feature type="region of interest" description="Disordered" evidence="1">
    <location>
        <begin position="35"/>
        <end position="82"/>
    </location>
</feature>
<evidence type="ECO:0008006" key="4">
    <source>
        <dbReference type="Google" id="ProtNLM"/>
    </source>
</evidence>
<dbReference type="AlphaFoldDB" id="A0A8J8XN35"/>
<dbReference type="HOGENOM" id="CLU_153468_0_0_1"/>
<evidence type="ECO:0000313" key="3">
    <source>
        <dbReference type="EMBL" id="PWZ07933.1"/>
    </source>
</evidence>
<dbReference type="OMA" id="CETARWA"/>
<keyword evidence="2" id="KW-0732">Signal</keyword>
<gene>
    <name evidence="3" type="ORF">Zm00014a_002763</name>
</gene>
<sequence length="103" mass="11255">MHGRTAMAVACLLCMTALLLVQDVQSRRLLWTEQEKKQTHGGLVGNHGTADRRSTSLEPCSGAMGGGGTGSADKQGEFPCDDDTSKWTELHTDYIYTQDFKHP</sequence>
<dbReference type="EMBL" id="NCVQ01000010">
    <property type="protein sequence ID" value="PWZ07933.1"/>
    <property type="molecule type" value="Genomic_DNA"/>
</dbReference>
<protein>
    <recommendedName>
        <fullName evidence="4">Phytosulfokines 1</fullName>
    </recommendedName>
</protein>
<name>A0A8J8XN35_MAIZE</name>
<evidence type="ECO:0000256" key="1">
    <source>
        <dbReference type="SAM" id="MobiDB-lite"/>
    </source>
</evidence>
<reference evidence="3" key="1">
    <citation type="journal article" date="2018" name="Nat. Genet.">
        <title>Extensive intraspecific gene order and gene structural variations between Mo17 and other maize genomes.</title>
        <authorList>
            <person name="Sun S."/>
            <person name="Zhou Y."/>
            <person name="Chen J."/>
            <person name="Shi J."/>
            <person name="Zhao H."/>
            <person name="Zhao H."/>
            <person name="Song W."/>
            <person name="Zhang M."/>
            <person name="Cui Y."/>
            <person name="Dong X."/>
            <person name="Liu H."/>
            <person name="Ma X."/>
            <person name="Jiao Y."/>
            <person name="Wang B."/>
            <person name="Wei X."/>
            <person name="Stein J.C."/>
            <person name="Glaubitz J.C."/>
            <person name="Lu F."/>
            <person name="Yu G."/>
            <person name="Liang C."/>
            <person name="Fengler K."/>
            <person name="Li B."/>
            <person name="Rafalski A."/>
            <person name="Schnable P.S."/>
            <person name="Ware D.H."/>
            <person name="Buckler E.S."/>
            <person name="Lai J."/>
        </authorList>
    </citation>
    <scope>NUCLEOTIDE SEQUENCE [LARGE SCALE GENOMIC DNA]</scope>
    <source>
        <tissue evidence="3">Seedling</tissue>
    </source>
</reference>